<dbReference type="Proteomes" id="UP001419268">
    <property type="component" value="Unassembled WGS sequence"/>
</dbReference>
<keyword evidence="2" id="KW-1185">Reference proteome</keyword>
<comment type="caution">
    <text evidence="1">The sequence shown here is derived from an EMBL/GenBank/DDBJ whole genome shotgun (WGS) entry which is preliminary data.</text>
</comment>
<sequence length="73" mass="8509">MMEGKGFSRGRENDQRHLHRLVKQTHLLSLVKEPLSSLRKGHLSLVLVFNRLDLYLSSSHYRCESLLSQFNSN</sequence>
<dbReference type="EMBL" id="JBBNAG010000009">
    <property type="protein sequence ID" value="KAK9105500.1"/>
    <property type="molecule type" value="Genomic_DNA"/>
</dbReference>
<dbReference type="AlphaFoldDB" id="A0AAP0F7S5"/>
<gene>
    <name evidence="1" type="ORF">Scep_022344</name>
</gene>
<reference evidence="1 2" key="1">
    <citation type="submission" date="2024-01" db="EMBL/GenBank/DDBJ databases">
        <title>Genome assemblies of Stephania.</title>
        <authorList>
            <person name="Yang L."/>
        </authorList>
    </citation>
    <scope>NUCLEOTIDE SEQUENCE [LARGE SCALE GENOMIC DNA]</scope>
    <source>
        <strain evidence="1">JXDWG</strain>
        <tissue evidence="1">Leaf</tissue>
    </source>
</reference>
<name>A0AAP0F7S5_9MAGN</name>
<evidence type="ECO:0000313" key="2">
    <source>
        <dbReference type="Proteomes" id="UP001419268"/>
    </source>
</evidence>
<evidence type="ECO:0000313" key="1">
    <source>
        <dbReference type="EMBL" id="KAK9105500.1"/>
    </source>
</evidence>
<accession>A0AAP0F7S5</accession>
<organism evidence="1 2">
    <name type="scientific">Stephania cephalantha</name>
    <dbReference type="NCBI Taxonomy" id="152367"/>
    <lineage>
        <taxon>Eukaryota</taxon>
        <taxon>Viridiplantae</taxon>
        <taxon>Streptophyta</taxon>
        <taxon>Embryophyta</taxon>
        <taxon>Tracheophyta</taxon>
        <taxon>Spermatophyta</taxon>
        <taxon>Magnoliopsida</taxon>
        <taxon>Ranunculales</taxon>
        <taxon>Menispermaceae</taxon>
        <taxon>Menispermoideae</taxon>
        <taxon>Cissampelideae</taxon>
        <taxon>Stephania</taxon>
    </lineage>
</organism>
<proteinExistence type="predicted"/>
<protein>
    <submittedName>
        <fullName evidence="1">Uncharacterized protein</fullName>
    </submittedName>
</protein>